<evidence type="ECO:0000313" key="7">
    <source>
        <dbReference type="Proteomes" id="UP000182680"/>
    </source>
</evidence>
<dbReference type="Proteomes" id="UP000182680">
    <property type="component" value="Unassembled WGS sequence"/>
</dbReference>
<keyword evidence="2 5" id="KW-0812">Transmembrane</keyword>
<feature type="transmembrane region" description="Helical" evidence="5">
    <location>
        <begin position="232"/>
        <end position="253"/>
    </location>
</feature>
<feature type="transmembrane region" description="Helical" evidence="5">
    <location>
        <begin position="202"/>
        <end position="220"/>
    </location>
</feature>
<comment type="caution">
    <text evidence="6">The sequence shown here is derived from an EMBL/GenBank/DDBJ whole genome shotgun (WGS) entry which is preliminary data.</text>
</comment>
<feature type="transmembrane region" description="Helical" evidence="5">
    <location>
        <begin position="44"/>
        <end position="68"/>
    </location>
</feature>
<feature type="transmembrane region" description="Helical" evidence="5">
    <location>
        <begin position="167"/>
        <end position="190"/>
    </location>
</feature>
<comment type="subcellular location">
    <subcellularLocation>
        <location evidence="1">Membrane</location>
        <topology evidence="1">Multi-pass membrane protein</topology>
    </subcellularLocation>
</comment>
<dbReference type="Gene3D" id="1.20.1530.20">
    <property type="match status" value="1"/>
</dbReference>
<dbReference type="InterPro" id="IPR004710">
    <property type="entry name" value="Bilac:Na_transpt"/>
</dbReference>
<reference evidence="7" key="1">
    <citation type="submission" date="2016-11" db="EMBL/GenBank/DDBJ databases">
        <authorList>
            <person name="Jaros S."/>
            <person name="Januszkiewicz K."/>
            <person name="Wedrychowicz H."/>
        </authorList>
    </citation>
    <scope>NUCLEOTIDE SEQUENCE [LARGE SCALE GENOMIC DNA]</scope>
    <source>
        <strain evidence="7">DSM 7057</strain>
    </source>
</reference>
<name>A0AA94HTK5_DESDE</name>
<protein>
    <submittedName>
        <fullName evidence="6">Bile acid:Na+ symporter, BASS family</fullName>
    </submittedName>
</protein>
<gene>
    <name evidence="6" type="ORF">SAMN02910291_01899</name>
</gene>
<keyword evidence="3 5" id="KW-1133">Transmembrane helix</keyword>
<evidence type="ECO:0000256" key="4">
    <source>
        <dbReference type="ARBA" id="ARBA00023136"/>
    </source>
</evidence>
<feature type="transmembrane region" description="Helical" evidence="5">
    <location>
        <begin position="110"/>
        <end position="132"/>
    </location>
</feature>
<evidence type="ECO:0000313" key="6">
    <source>
        <dbReference type="EMBL" id="SFW57190.1"/>
    </source>
</evidence>
<organism evidence="6 7">
    <name type="scientific">Desulfovibrio desulfuricans</name>
    <dbReference type="NCBI Taxonomy" id="876"/>
    <lineage>
        <taxon>Bacteria</taxon>
        <taxon>Pseudomonadati</taxon>
        <taxon>Thermodesulfobacteriota</taxon>
        <taxon>Desulfovibrionia</taxon>
        <taxon>Desulfovibrionales</taxon>
        <taxon>Desulfovibrionaceae</taxon>
        <taxon>Desulfovibrio</taxon>
    </lineage>
</organism>
<evidence type="ECO:0000256" key="2">
    <source>
        <dbReference type="ARBA" id="ARBA00022692"/>
    </source>
</evidence>
<dbReference type="EMBL" id="FPIW01000035">
    <property type="protein sequence ID" value="SFW57190.1"/>
    <property type="molecule type" value="Genomic_DNA"/>
</dbReference>
<dbReference type="InterPro" id="IPR002657">
    <property type="entry name" value="BilAc:Na_symport/Acr3"/>
</dbReference>
<dbReference type="PANTHER" id="PTHR10361:SF28">
    <property type="entry name" value="P3 PROTEIN-RELATED"/>
    <property type="match status" value="1"/>
</dbReference>
<evidence type="ECO:0000256" key="1">
    <source>
        <dbReference type="ARBA" id="ARBA00004141"/>
    </source>
</evidence>
<accession>A0AA94HTK5</accession>
<dbReference type="Pfam" id="PF01758">
    <property type="entry name" value="SBF"/>
    <property type="match status" value="1"/>
</dbReference>
<dbReference type="InterPro" id="IPR038770">
    <property type="entry name" value="Na+/solute_symporter_sf"/>
</dbReference>
<feature type="transmembrane region" description="Helical" evidence="5">
    <location>
        <begin position="265"/>
        <end position="287"/>
    </location>
</feature>
<dbReference type="PANTHER" id="PTHR10361">
    <property type="entry name" value="SODIUM-BILE ACID COTRANSPORTER"/>
    <property type="match status" value="1"/>
</dbReference>
<sequence>MTSNYLLIVTFLFTLLPSTRQSDSMPMSAYYASGGGNTDLLRLAIIISAALTRYMGLVVIACSALALWRPELFRWVAPYVTPLLGLIMFGMGMTLRVGDFSHVLARPRHIALGIAAQFGLMALLAFVFCHACSLPPDMAMGLVLVGTAPGGTASNVLAYIAKGDVPYAVTLTSLGTFLALLFMPALTWLLGGVWIPVDVGGLVVSISKIVVVPVLMGLAAHRFCGGLTRRALPFLPLLSALTITLVVAGILAINAANILQAGLDIFMAVICLNLAGLALGSLLARIFRLDRTTGRALCLAVGTKNSGLATALALAHFSPAAAIAGALYSVWQNISGALLSNFFHTRPTDITPNKEL</sequence>
<dbReference type="AlphaFoldDB" id="A0AA94HTK5"/>
<feature type="transmembrane region" description="Helical" evidence="5">
    <location>
        <begin position="308"/>
        <end position="331"/>
    </location>
</feature>
<evidence type="ECO:0000256" key="3">
    <source>
        <dbReference type="ARBA" id="ARBA00022989"/>
    </source>
</evidence>
<dbReference type="GO" id="GO:0016020">
    <property type="term" value="C:membrane"/>
    <property type="evidence" value="ECO:0007669"/>
    <property type="project" value="UniProtKB-SubCell"/>
</dbReference>
<proteinExistence type="predicted"/>
<evidence type="ECO:0000256" key="5">
    <source>
        <dbReference type="SAM" id="Phobius"/>
    </source>
</evidence>
<feature type="transmembrane region" description="Helical" evidence="5">
    <location>
        <begin position="75"/>
        <end position="98"/>
    </location>
</feature>
<keyword evidence="4 5" id="KW-0472">Membrane</keyword>